<name>A0A9W6WCW4_9ACTN</name>
<reference evidence="2" key="1">
    <citation type="submission" date="2023-03" db="EMBL/GenBank/DDBJ databases">
        <title>Actinorhabdospora filicis NBRC 111898.</title>
        <authorList>
            <person name="Ichikawa N."/>
            <person name="Sato H."/>
            <person name="Tonouchi N."/>
        </authorList>
    </citation>
    <scope>NUCLEOTIDE SEQUENCE</scope>
    <source>
        <strain evidence="2">NBRC 111898</strain>
    </source>
</reference>
<dbReference type="EMBL" id="BSTX01000003">
    <property type="protein sequence ID" value="GLZ80225.1"/>
    <property type="molecule type" value="Genomic_DNA"/>
</dbReference>
<comment type="caution">
    <text evidence="2">The sequence shown here is derived from an EMBL/GenBank/DDBJ whole genome shotgun (WGS) entry which is preliminary data.</text>
</comment>
<dbReference type="Pfam" id="PF09995">
    <property type="entry name" value="MPAB_Lcp_cat"/>
    <property type="match status" value="1"/>
</dbReference>
<feature type="domain" description="ER-bound oxygenase mpaB/mpaB'/Rubber oxygenase catalytic" evidence="1">
    <location>
        <begin position="15"/>
        <end position="249"/>
    </location>
</feature>
<evidence type="ECO:0000313" key="3">
    <source>
        <dbReference type="Proteomes" id="UP001165079"/>
    </source>
</evidence>
<organism evidence="2 3">
    <name type="scientific">Actinorhabdospora filicis</name>
    <dbReference type="NCBI Taxonomy" id="1785913"/>
    <lineage>
        <taxon>Bacteria</taxon>
        <taxon>Bacillati</taxon>
        <taxon>Actinomycetota</taxon>
        <taxon>Actinomycetes</taxon>
        <taxon>Micromonosporales</taxon>
        <taxon>Micromonosporaceae</taxon>
        <taxon>Actinorhabdospora</taxon>
    </lineage>
</organism>
<dbReference type="PANTHER" id="PTHR36151">
    <property type="entry name" value="BLR2777 PROTEIN"/>
    <property type="match status" value="1"/>
</dbReference>
<dbReference type="InterPro" id="IPR018713">
    <property type="entry name" value="MPAB/Lcp_cat_dom"/>
</dbReference>
<dbReference type="Proteomes" id="UP001165079">
    <property type="component" value="Unassembled WGS sequence"/>
</dbReference>
<proteinExistence type="predicted"/>
<dbReference type="PANTHER" id="PTHR36151:SF3">
    <property type="entry name" value="ER-BOUND OXYGENASE MPAB_MPAB'_RUBBER OXYGENASE CATALYTIC DOMAIN-CONTAINING PROTEIN"/>
    <property type="match status" value="1"/>
</dbReference>
<dbReference type="AlphaFoldDB" id="A0A9W6WCW4"/>
<protein>
    <recommendedName>
        <fullName evidence="1">ER-bound oxygenase mpaB/mpaB'/Rubber oxygenase catalytic domain-containing protein</fullName>
    </recommendedName>
</protein>
<dbReference type="GO" id="GO:0016491">
    <property type="term" value="F:oxidoreductase activity"/>
    <property type="evidence" value="ECO:0007669"/>
    <property type="project" value="InterPro"/>
</dbReference>
<keyword evidence="3" id="KW-1185">Reference proteome</keyword>
<dbReference type="RefSeq" id="WP_285665349.1">
    <property type="nucleotide sequence ID" value="NZ_BSTX01000003.1"/>
</dbReference>
<sequence length="284" mass="31117">MGGDHGLFGPDSVTWRVHTELVLWIGGLRALYLQSLNPRVMRGTYQNSALFDPKKGWSRFVRTAQFVHVRTFGTTAAVEKAAARVRAIHASLTGFDPDTGETFRLDEPAGLLWVHCAEIDSYVDVARRSGAIATDEEADRYVAENVAAAEAVGLDPGDVPATRGELREYFDGIRPKLYACKEAMDGLRSSFRPPLPRELALLRLGVPAANTLAIAALPGWARLMLGIPVLPGGDWTTTLHLKALRGALRLAVRTPTDRAIEECVRDARAMDEGTFVSRLMPARR</sequence>
<evidence type="ECO:0000259" key="1">
    <source>
        <dbReference type="Pfam" id="PF09995"/>
    </source>
</evidence>
<gene>
    <name evidence="2" type="ORF">Afil01_50320</name>
</gene>
<accession>A0A9W6WCW4</accession>
<evidence type="ECO:0000313" key="2">
    <source>
        <dbReference type="EMBL" id="GLZ80225.1"/>
    </source>
</evidence>